<feature type="domain" description="PPM-type phosphatase" evidence="1">
    <location>
        <begin position="12"/>
        <end position="252"/>
    </location>
</feature>
<dbReference type="CDD" id="cd00143">
    <property type="entry name" value="PP2Cc"/>
    <property type="match status" value="1"/>
</dbReference>
<dbReference type="InterPro" id="IPR001932">
    <property type="entry name" value="PPM-type_phosphatase-like_dom"/>
</dbReference>
<organism evidence="2 3">
    <name type="scientific">Posidoniimonas corsicana</name>
    <dbReference type="NCBI Taxonomy" id="1938618"/>
    <lineage>
        <taxon>Bacteria</taxon>
        <taxon>Pseudomonadati</taxon>
        <taxon>Planctomycetota</taxon>
        <taxon>Planctomycetia</taxon>
        <taxon>Pirellulales</taxon>
        <taxon>Lacipirellulaceae</taxon>
        <taxon>Posidoniimonas</taxon>
    </lineage>
</organism>
<dbReference type="SMART" id="SM00332">
    <property type="entry name" value="PP2Cc"/>
    <property type="match status" value="1"/>
</dbReference>
<dbReference type="PROSITE" id="PS51746">
    <property type="entry name" value="PPM_2"/>
    <property type="match status" value="1"/>
</dbReference>
<protein>
    <recommendedName>
        <fullName evidence="1">PPM-type phosphatase domain-containing protein</fullName>
    </recommendedName>
</protein>
<dbReference type="InterPro" id="IPR015655">
    <property type="entry name" value="PP2C"/>
</dbReference>
<keyword evidence="3" id="KW-1185">Reference proteome</keyword>
<dbReference type="InterPro" id="IPR036457">
    <property type="entry name" value="PPM-type-like_dom_sf"/>
</dbReference>
<dbReference type="EMBL" id="SIHJ01000002">
    <property type="protein sequence ID" value="TWT34022.1"/>
    <property type="molecule type" value="Genomic_DNA"/>
</dbReference>
<evidence type="ECO:0000313" key="2">
    <source>
        <dbReference type="EMBL" id="TWT34022.1"/>
    </source>
</evidence>
<dbReference type="SMART" id="SM00331">
    <property type="entry name" value="PP2C_SIG"/>
    <property type="match status" value="1"/>
</dbReference>
<sequence length="442" mass="46566">MPVPASTNYRVEYAVKSDVGMRRSNNQDAVVAIADPDQSNGRGSLFIVADGMGAHAAGELASELAVKNVPHEYKMLRDRSAPAALQQAVQKVNGLIHAKGQSSPEFRGMGTTCANLLVLGDAALIAHVGDSRVYRLRELALEQLTFDHSLVWELAKESKTTEEEIPSCIPKNIITRSLGPHPIVKVDLEGPFDLRAGDAYLICSDGLTGVVGDELIGGVLSAMPPDDAAQTLVDLANLRGGPDNISVIVVRVDEAAGAAPEASKASGSTQPCCASYQSDPVRWLAMAVTGVCLAVVIWCIREQQTWGAVAAAIGLGGAAVRALGRSTHPRQTPGLDTLGGPYGSAPYRHCDCRNGDQVVQHLQGVVQELSGLRSATAGHNGAAKVDWASFDEECQTAADCRDWRDSIAHYGAAIRALMKQVRQAPEAVESAIGAPPRDSAIG</sequence>
<gene>
    <name evidence="2" type="ORF">KOR34_38580</name>
</gene>
<proteinExistence type="predicted"/>
<dbReference type="GO" id="GO:0004722">
    <property type="term" value="F:protein serine/threonine phosphatase activity"/>
    <property type="evidence" value="ECO:0007669"/>
    <property type="project" value="InterPro"/>
</dbReference>
<evidence type="ECO:0000259" key="1">
    <source>
        <dbReference type="PROSITE" id="PS51746"/>
    </source>
</evidence>
<reference evidence="2 3" key="1">
    <citation type="submission" date="2019-02" db="EMBL/GenBank/DDBJ databases">
        <title>Deep-cultivation of Planctomycetes and their phenomic and genomic characterization uncovers novel biology.</title>
        <authorList>
            <person name="Wiegand S."/>
            <person name="Jogler M."/>
            <person name="Boedeker C."/>
            <person name="Pinto D."/>
            <person name="Vollmers J."/>
            <person name="Rivas-Marin E."/>
            <person name="Kohn T."/>
            <person name="Peeters S.H."/>
            <person name="Heuer A."/>
            <person name="Rast P."/>
            <person name="Oberbeckmann S."/>
            <person name="Bunk B."/>
            <person name="Jeske O."/>
            <person name="Meyerdierks A."/>
            <person name="Storesund J.E."/>
            <person name="Kallscheuer N."/>
            <person name="Luecker S."/>
            <person name="Lage O.M."/>
            <person name="Pohl T."/>
            <person name="Merkel B.J."/>
            <person name="Hornburger P."/>
            <person name="Mueller R.-W."/>
            <person name="Bruemmer F."/>
            <person name="Labrenz M."/>
            <person name="Spormann A.M."/>
            <person name="Op Den Camp H."/>
            <person name="Overmann J."/>
            <person name="Amann R."/>
            <person name="Jetten M.S.M."/>
            <person name="Mascher T."/>
            <person name="Medema M.H."/>
            <person name="Devos D.P."/>
            <person name="Kaster A.-K."/>
            <person name="Ovreas L."/>
            <person name="Rohde M."/>
            <person name="Galperin M.Y."/>
            <person name="Jogler C."/>
        </authorList>
    </citation>
    <scope>NUCLEOTIDE SEQUENCE [LARGE SCALE GENOMIC DNA]</scope>
    <source>
        <strain evidence="2 3">KOR34</strain>
    </source>
</reference>
<accession>A0A5C5V8F6</accession>
<dbReference type="Proteomes" id="UP000316714">
    <property type="component" value="Unassembled WGS sequence"/>
</dbReference>
<dbReference type="SUPFAM" id="SSF81606">
    <property type="entry name" value="PP2C-like"/>
    <property type="match status" value="1"/>
</dbReference>
<dbReference type="Gene3D" id="3.60.40.10">
    <property type="entry name" value="PPM-type phosphatase domain"/>
    <property type="match status" value="1"/>
</dbReference>
<keyword evidence="2" id="KW-0378">Hydrolase</keyword>
<name>A0A5C5V8F6_9BACT</name>
<dbReference type="AlphaFoldDB" id="A0A5C5V8F6"/>
<comment type="caution">
    <text evidence="2">The sequence shown here is derived from an EMBL/GenBank/DDBJ whole genome shotgun (WGS) entry which is preliminary data.</text>
</comment>
<dbReference type="PANTHER" id="PTHR47992">
    <property type="entry name" value="PROTEIN PHOSPHATASE"/>
    <property type="match status" value="1"/>
</dbReference>
<evidence type="ECO:0000313" key="3">
    <source>
        <dbReference type="Proteomes" id="UP000316714"/>
    </source>
</evidence>
<dbReference type="Pfam" id="PF13672">
    <property type="entry name" value="PP2C_2"/>
    <property type="match status" value="1"/>
</dbReference>